<evidence type="ECO:0000256" key="4">
    <source>
        <dbReference type="ARBA" id="ARBA00022679"/>
    </source>
</evidence>
<evidence type="ECO:0000256" key="13">
    <source>
        <dbReference type="ARBA" id="ARBA00023157"/>
    </source>
</evidence>
<comment type="catalytic activity">
    <reaction evidence="16 18">
        <text>L-threonyl-[protein] + ATP = O-phospho-L-threonyl-[protein] + ADP + H(+)</text>
        <dbReference type="Rhea" id="RHEA:46608"/>
        <dbReference type="Rhea" id="RHEA-COMP:11060"/>
        <dbReference type="Rhea" id="RHEA-COMP:11605"/>
        <dbReference type="ChEBI" id="CHEBI:15378"/>
        <dbReference type="ChEBI" id="CHEBI:30013"/>
        <dbReference type="ChEBI" id="CHEBI:30616"/>
        <dbReference type="ChEBI" id="CHEBI:61977"/>
        <dbReference type="ChEBI" id="CHEBI:456216"/>
        <dbReference type="EC" id="2.7.11.1"/>
    </reaction>
</comment>
<dbReference type="InterPro" id="IPR000719">
    <property type="entry name" value="Prot_kinase_dom"/>
</dbReference>
<dbReference type="InterPro" id="IPR017441">
    <property type="entry name" value="Protein_kinase_ATP_BS"/>
</dbReference>
<keyword evidence="12 20" id="KW-0472">Membrane</keyword>
<evidence type="ECO:0000256" key="14">
    <source>
        <dbReference type="ARBA" id="ARBA00023170"/>
    </source>
</evidence>
<keyword evidence="25" id="KW-1185">Reference proteome</keyword>
<keyword evidence="14" id="KW-0675">Receptor</keyword>
<keyword evidence="3" id="KW-0245">EGF-like domain</keyword>
<feature type="transmembrane region" description="Helical" evidence="20">
    <location>
        <begin position="454"/>
        <end position="483"/>
    </location>
</feature>
<dbReference type="InterPro" id="IPR024171">
    <property type="entry name" value="SRK-like_kinase"/>
</dbReference>
<dbReference type="PROSITE" id="PS00108">
    <property type="entry name" value="PROTEIN_KINASE_ST"/>
    <property type="match status" value="1"/>
</dbReference>
<evidence type="ECO:0000313" key="24">
    <source>
        <dbReference type="EMBL" id="DAD29983.1"/>
    </source>
</evidence>
<evidence type="ECO:0000256" key="10">
    <source>
        <dbReference type="ARBA" id="ARBA00022840"/>
    </source>
</evidence>
<comment type="caution">
    <text evidence="24">The sequence shown here is derived from an EMBL/GenBank/DDBJ whole genome shotgun (WGS) entry which is preliminary data.</text>
</comment>
<dbReference type="EC" id="2.7.11.1" evidence="18"/>
<dbReference type="PANTHER" id="PTHR47976">
    <property type="entry name" value="G-TYPE LECTIN S-RECEPTOR-LIKE SERINE/THREONINE-PROTEIN KINASE SD2-5"/>
    <property type="match status" value="1"/>
</dbReference>
<feature type="binding site" evidence="19">
    <location>
        <position position="547"/>
    </location>
    <ligand>
        <name>ATP</name>
        <dbReference type="ChEBI" id="CHEBI:30616"/>
    </ligand>
</feature>
<keyword evidence="5 20" id="KW-0812">Transmembrane</keyword>
<dbReference type="Pfam" id="PF01453">
    <property type="entry name" value="B_lectin"/>
    <property type="match status" value="1"/>
</dbReference>
<keyword evidence="2 18" id="KW-0723">Serine/threonine-protein kinase</keyword>
<dbReference type="FunFam" id="1.10.510.10:FF:000237">
    <property type="entry name" value="G-type lectin S-receptor-like serine/threonine-protein kinase"/>
    <property type="match status" value="1"/>
</dbReference>
<evidence type="ECO:0000256" key="18">
    <source>
        <dbReference type="PIRNR" id="PIRNR000641"/>
    </source>
</evidence>
<keyword evidence="8 18" id="KW-0547">Nucleotide-binding</keyword>
<dbReference type="SMART" id="SM00108">
    <property type="entry name" value="B_lectin"/>
    <property type="match status" value="1"/>
</dbReference>
<keyword evidence="10 18" id="KW-0067">ATP-binding</keyword>
<dbReference type="PANTHER" id="PTHR47976:SF15">
    <property type="entry name" value="G-TYPE LECTIN S-RECEPTOR-LIKE SERINE_THREONINE-PROTEIN KINASE RLK1"/>
    <property type="match status" value="1"/>
</dbReference>
<dbReference type="PROSITE" id="PS50011">
    <property type="entry name" value="PROTEIN_KINASE_DOM"/>
    <property type="match status" value="1"/>
</dbReference>
<keyword evidence="13" id="KW-1015">Disulfide bond</keyword>
<keyword evidence="9 18" id="KW-0418">Kinase</keyword>
<proteinExistence type="inferred from homology"/>
<dbReference type="PROSITE" id="PS00107">
    <property type="entry name" value="PROTEIN_KINASE_ATP"/>
    <property type="match status" value="1"/>
</dbReference>
<dbReference type="InterPro" id="IPR008271">
    <property type="entry name" value="Ser/Thr_kinase_AS"/>
</dbReference>
<feature type="domain" description="Protein kinase" evidence="22">
    <location>
        <begin position="516"/>
        <end position="789"/>
    </location>
</feature>
<evidence type="ECO:0000259" key="23">
    <source>
        <dbReference type="PROSITE" id="PS50927"/>
    </source>
</evidence>
<keyword evidence="15" id="KW-0325">Glycoprotein</keyword>
<evidence type="ECO:0000256" key="7">
    <source>
        <dbReference type="ARBA" id="ARBA00022734"/>
    </source>
</evidence>
<evidence type="ECO:0000256" key="19">
    <source>
        <dbReference type="PROSITE-ProRule" id="PRU10141"/>
    </source>
</evidence>
<keyword evidence="4 18" id="KW-0808">Transferase</keyword>
<dbReference type="PROSITE" id="PS50927">
    <property type="entry name" value="BULB_LECTIN"/>
    <property type="match status" value="1"/>
</dbReference>
<dbReference type="InterPro" id="IPR001480">
    <property type="entry name" value="Bulb-type_lectin_dom"/>
</dbReference>
<dbReference type="Gene3D" id="3.30.200.20">
    <property type="entry name" value="Phosphorylase Kinase, domain 1"/>
    <property type="match status" value="1"/>
</dbReference>
<feature type="domain" description="Bulb-type lectin" evidence="23">
    <location>
        <begin position="27"/>
        <end position="148"/>
    </location>
</feature>
<dbReference type="Pfam" id="PF00069">
    <property type="entry name" value="Pkinase"/>
    <property type="match status" value="1"/>
</dbReference>
<dbReference type="FunFam" id="3.30.200.20:FF:000059">
    <property type="entry name" value="S-receptor-like serine/threonine-protein kinase"/>
    <property type="match status" value="1"/>
</dbReference>
<evidence type="ECO:0000256" key="12">
    <source>
        <dbReference type="ARBA" id="ARBA00023136"/>
    </source>
</evidence>
<dbReference type="GO" id="GO:0005524">
    <property type="term" value="F:ATP binding"/>
    <property type="evidence" value="ECO:0007669"/>
    <property type="project" value="UniProtKB-UniRule"/>
</dbReference>
<dbReference type="Proteomes" id="UP000607653">
    <property type="component" value="Unassembled WGS sequence"/>
</dbReference>
<keyword evidence="7" id="KW-0430">Lectin</keyword>
<dbReference type="SUPFAM" id="SSF51110">
    <property type="entry name" value="alpha-D-mannose-specific plant lectins"/>
    <property type="match status" value="1"/>
</dbReference>
<dbReference type="Gene3D" id="1.10.510.10">
    <property type="entry name" value="Transferase(Phosphotransferase) domain 1"/>
    <property type="match status" value="1"/>
</dbReference>
<accession>A0A822YCY1</accession>
<dbReference type="SMART" id="SM00220">
    <property type="entry name" value="S_TKc"/>
    <property type="match status" value="1"/>
</dbReference>
<dbReference type="GO" id="GO:0030246">
    <property type="term" value="F:carbohydrate binding"/>
    <property type="evidence" value="ECO:0007669"/>
    <property type="project" value="UniProtKB-KW"/>
</dbReference>
<dbReference type="EMBL" id="DUZY01000002">
    <property type="protein sequence ID" value="DAD29983.1"/>
    <property type="molecule type" value="Genomic_DNA"/>
</dbReference>
<evidence type="ECO:0000256" key="3">
    <source>
        <dbReference type="ARBA" id="ARBA00022536"/>
    </source>
</evidence>
<evidence type="ECO:0000256" key="5">
    <source>
        <dbReference type="ARBA" id="ARBA00022692"/>
    </source>
</evidence>
<sequence length="805" mass="89837">MASSALNLLFFMLPFSLLFISATAQTNMTLGSSLSTADGSGWRSPSGEFAFGFRLVGDTNLFLLAIWFDKIPERTIIWYANGDNPVPQGSKVQLTKDGRLEIIDPKGQQIWKAVLPSSSAGIAHGAMLDTGNFVLVSSGNSGYAWESFDNPSDTLLPTQKLEVNGMLSCRQGTSFNRGKFQLRLLPDGNLVLNTIGLPTTAAYDAYYISGTFERDPMDSGYRLVFNESGYMYILKRNGNTVMLNPESVPPSISDNYHRATLDYDGVFVQYYRPRNGSGSWKSLWIIPDNICLTTPNKLGSGPCGYNSYCRLHEGRPVCYCPPQYSLVDSSNSFSGCQPNFLPDCVLGHGPGNPEDQFRFEVMSFVNWPLGDYERLDPFTQEECEESCLHDCHCAVAIFDYQSCWKKKLPLSNGRFDSNEIGKALIKVRVGDPPLPQGPSLPAPEAKKKDVNKTLILVGSLLLGGSVFVNFLFMGAGIILAVLYTNRNKQRKVPSETSVLETNLHSFTYKDLEEATDGFKEELGRGAFGIVYKGVLGTNPINSVAVKKLDKVVQEGEKEFKTEVSVIGRTHHKNLVRLLGFCMEGQHRLLVYEFMSNGTLASFLFGISKPDWNQRVQIAFGIARGLMYLHEECSTQIIHCDIKPQNILLDDYYTARISDFGLAKLMMTNQSRTRTTIRGTKGYVAPEWFRSMPITVKVDVYSYGVMLLEIICCRKSVELEMGSEEEAILTDWAYDCYQHGRLDALVENDTDAMNDMIRLERLVKVAIWCIHEEPSLRPTMKKVTQMLEGITEVSIPPCPFPFSSAC</sequence>
<evidence type="ECO:0000256" key="20">
    <source>
        <dbReference type="SAM" id="Phobius"/>
    </source>
</evidence>
<dbReference type="Gene3D" id="2.90.10.10">
    <property type="entry name" value="Bulb-type lectin domain"/>
    <property type="match status" value="2"/>
</dbReference>
<dbReference type="AlphaFoldDB" id="A0A822YCY1"/>
<dbReference type="CDD" id="cd14066">
    <property type="entry name" value="STKc_IRAK"/>
    <property type="match status" value="1"/>
</dbReference>
<evidence type="ECO:0000256" key="9">
    <source>
        <dbReference type="ARBA" id="ARBA00022777"/>
    </source>
</evidence>
<evidence type="ECO:0000256" key="2">
    <source>
        <dbReference type="ARBA" id="ARBA00022527"/>
    </source>
</evidence>
<keyword evidence="11 20" id="KW-1133">Transmembrane helix</keyword>
<comment type="catalytic activity">
    <reaction evidence="17 18">
        <text>L-seryl-[protein] + ATP = O-phospho-L-seryl-[protein] + ADP + H(+)</text>
        <dbReference type="Rhea" id="RHEA:17989"/>
        <dbReference type="Rhea" id="RHEA-COMP:9863"/>
        <dbReference type="Rhea" id="RHEA-COMP:11604"/>
        <dbReference type="ChEBI" id="CHEBI:15378"/>
        <dbReference type="ChEBI" id="CHEBI:29999"/>
        <dbReference type="ChEBI" id="CHEBI:30616"/>
        <dbReference type="ChEBI" id="CHEBI:83421"/>
        <dbReference type="ChEBI" id="CHEBI:456216"/>
        <dbReference type="EC" id="2.7.11.1"/>
    </reaction>
</comment>
<organism evidence="24 25">
    <name type="scientific">Nelumbo nucifera</name>
    <name type="common">Sacred lotus</name>
    <dbReference type="NCBI Taxonomy" id="4432"/>
    <lineage>
        <taxon>Eukaryota</taxon>
        <taxon>Viridiplantae</taxon>
        <taxon>Streptophyta</taxon>
        <taxon>Embryophyta</taxon>
        <taxon>Tracheophyta</taxon>
        <taxon>Spermatophyta</taxon>
        <taxon>Magnoliopsida</taxon>
        <taxon>Proteales</taxon>
        <taxon>Nelumbonaceae</taxon>
        <taxon>Nelumbo</taxon>
    </lineage>
</organism>
<dbReference type="FunFam" id="2.90.10.10:FF:000013">
    <property type="entry name" value="G-type lectin S-receptor-like serine/threonine-protein kinase LECRK1"/>
    <property type="match status" value="1"/>
</dbReference>
<feature type="signal peptide" evidence="21">
    <location>
        <begin position="1"/>
        <end position="24"/>
    </location>
</feature>
<evidence type="ECO:0000313" key="25">
    <source>
        <dbReference type="Proteomes" id="UP000607653"/>
    </source>
</evidence>
<evidence type="ECO:0000256" key="15">
    <source>
        <dbReference type="ARBA" id="ARBA00023180"/>
    </source>
</evidence>
<dbReference type="GO" id="GO:0004674">
    <property type="term" value="F:protein serine/threonine kinase activity"/>
    <property type="evidence" value="ECO:0007669"/>
    <property type="project" value="UniProtKB-KW"/>
</dbReference>
<evidence type="ECO:0000256" key="6">
    <source>
        <dbReference type="ARBA" id="ARBA00022729"/>
    </source>
</evidence>
<evidence type="ECO:0000256" key="8">
    <source>
        <dbReference type="ARBA" id="ARBA00022741"/>
    </source>
</evidence>
<dbReference type="PIRSF" id="PIRSF000641">
    <property type="entry name" value="SRK"/>
    <property type="match status" value="1"/>
</dbReference>
<reference evidence="24 25" key="1">
    <citation type="journal article" date="2020" name="Mol. Biol. Evol.">
        <title>Distinct Expression and Methylation Patterns for Genes with Different Fates following a Single Whole-Genome Duplication in Flowering Plants.</title>
        <authorList>
            <person name="Shi T."/>
            <person name="Rahmani R.S."/>
            <person name="Gugger P.F."/>
            <person name="Wang M."/>
            <person name="Li H."/>
            <person name="Zhang Y."/>
            <person name="Li Z."/>
            <person name="Wang Q."/>
            <person name="Van de Peer Y."/>
            <person name="Marchal K."/>
            <person name="Chen J."/>
        </authorList>
    </citation>
    <scope>NUCLEOTIDE SEQUENCE [LARGE SCALE GENOMIC DNA]</scope>
    <source>
        <tissue evidence="24">Leaf</tissue>
    </source>
</reference>
<evidence type="ECO:0000256" key="11">
    <source>
        <dbReference type="ARBA" id="ARBA00022989"/>
    </source>
</evidence>
<dbReference type="InterPro" id="IPR036426">
    <property type="entry name" value="Bulb-type_lectin_dom_sf"/>
</dbReference>
<dbReference type="SUPFAM" id="SSF56112">
    <property type="entry name" value="Protein kinase-like (PK-like)"/>
    <property type="match status" value="1"/>
</dbReference>
<dbReference type="GO" id="GO:0016020">
    <property type="term" value="C:membrane"/>
    <property type="evidence" value="ECO:0007669"/>
    <property type="project" value="UniProtKB-SubCell"/>
</dbReference>
<evidence type="ECO:0000259" key="22">
    <source>
        <dbReference type="PROSITE" id="PS50011"/>
    </source>
</evidence>
<comment type="subcellular location">
    <subcellularLocation>
        <location evidence="1">Membrane</location>
        <topology evidence="1">Single-pass type I membrane protein</topology>
    </subcellularLocation>
</comment>
<feature type="chain" id="PRO_5032653160" description="Receptor-like serine/threonine-protein kinase" evidence="21">
    <location>
        <begin position="25"/>
        <end position="805"/>
    </location>
</feature>
<evidence type="ECO:0000256" key="21">
    <source>
        <dbReference type="SAM" id="SignalP"/>
    </source>
</evidence>
<comment type="similarity">
    <text evidence="18">Belongs to the protein kinase superfamily. Ser/Thr protein kinase family.</text>
</comment>
<name>A0A822YCY1_NELNU</name>
<dbReference type="InterPro" id="IPR051343">
    <property type="entry name" value="G-type_lectin_kinases/EP1-like"/>
</dbReference>
<evidence type="ECO:0000256" key="16">
    <source>
        <dbReference type="ARBA" id="ARBA00047899"/>
    </source>
</evidence>
<dbReference type="InterPro" id="IPR011009">
    <property type="entry name" value="Kinase-like_dom_sf"/>
</dbReference>
<gene>
    <name evidence="24" type="ORF">HUJ06_031451</name>
</gene>
<keyword evidence="6 21" id="KW-0732">Signal</keyword>
<dbReference type="CDD" id="cd00028">
    <property type="entry name" value="B_lectin"/>
    <property type="match status" value="1"/>
</dbReference>
<protein>
    <recommendedName>
        <fullName evidence="18">Receptor-like serine/threonine-protein kinase</fullName>
        <ecNumber evidence="18">2.7.11.1</ecNumber>
    </recommendedName>
</protein>
<evidence type="ECO:0000256" key="17">
    <source>
        <dbReference type="ARBA" id="ARBA00048679"/>
    </source>
</evidence>
<evidence type="ECO:0000256" key="1">
    <source>
        <dbReference type="ARBA" id="ARBA00004479"/>
    </source>
</evidence>